<keyword evidence="3" id="KW-1185">Reference proteome</keyword>
<dbReference type="CDD" id="cd00448">
    <property type="entry name" value="YjgF_YER057c_UK114_family"/>
    <property type="match status" value="1"/>
</dbReference>
<dbReference type="PANTHER" id="PTHR11803">
    <property type="entry name" value="2-IMINOBUTANOATE/2-IMINOPROPANOATE DEAMINASE RIDA"/>
    <property type="match status" value="1"/>
</dbReference>
<keyword evidence="2" id="KW-0378">Hydrolase</keyword>
<dbReference type="Pfam" id="PF01042">
    <property type="entry name" value="Ribonuc_L-PSP"/>
    <property type="match status" value="1"/>
</dbReference>
<dbReference type="GO" id="GO:0016787">
    <property type="term" value="F:hydrolase activity"/>
    <property type="evidence" value="ECO:0007669"/>
    <property type="project" value="UniProtKB-KW"/>
</dbReference>
<dbReference type="InterPro" id="IPR006175">
    <property type="entry name" value="YjgF/YER057c/UK114"/>
</dbReference>
<proteinExistence type="inferred from homology"/>
<evidence type="ECO:0000313" key="3">
    <source>
        <dbReference type="Proteomes" id="UP001596512"/>
    </source>
</evidence>
<accession>A0ABW2TJ50</accession>
<dbReference type="Proteomes" id="UP001596512">
    <property type="component" value="Unassembled WGS sequence"/>
</dbReference>
<dbReference type="PANTHER" id="PTHR11803:SF58">
    <property type="entry name" value="PROTEIN HMF1-RELATED"/>
    <property type="match status" value="1"/>
</dbReference>
<evidence type="ECO:0000313" key="2">
    <source>
        <dbReference type="EMBL" id="MFC7613238.1"/>
    </source>
</evidence>
<reference evidence="3" key="1">
    <citation type="journal article" date="2019" name="Int. J. Syst. Evol. Microbiol.">
        <title>The Global Catalogue of Microorganisms (GCM) 10K type strain sequencing project: providing services to taxonomists for standard genome sequencing and annotation.</title>
        <authorList>
            <consortium name="The Broad Institute Genomics Platform"/>
            <consortium name="The Broad Institute Genome Sequencing Center for Infectious Disease"/>
            <person name="Wu L."/>
            <person name="Ma J."/>
        </authorList>
    </citation>
    <scope>NUCLEOTIDE SEQUENCE [LARGE SCALE GENOMIC DNA]</scope>
    <source>
        <strain evidence="3">JCM 17695</strain>
    </source>
</reference>
<comment type="caution">
    <text evidence="2">The sequence shown here is derived from an EMBL/GenBank/DDBJ whole genome shotgun (WGS) entry which is preliminary data.</text>
</comment>
<gene>
    <name evidence="2" type="ORF">ACFQV2_06060</name>
</gene>
<dbReference type="SUPFAM" id="SSF55298">
    <property type="entry name" value="YjgF-like"/>
    <property type="match status" value="1"/>
</dbReference>
<comment type="similarity">
    <text evidence="1">Belongs to the RutC family.</text>
</comment>
<evidence type="ECO:0000256" key="1">
    <source>
        <dbReference type="ARBA" id="ARBA00010552"/>
    </source>
</evidence>
<dbReference type="EMBL" id="JBHTEY010000004">
    <property type="protein sequence ID" value="MFC7613238.1"/>
    <property type="molecule type" value="Genomic_DNA"/>
</dbReference>
<protein>
    <submittedName>
        <fullName evidence="2">RidA family protein</fullName>
        <ecNumber evidence="2">3.5.-.-</ecNumber>
    </submittedName>
</protein>
<organism evidence="2 3">
    <name type="scientific">Actinokineospora soli</name>
    <dbReference type="NCBI Taxonomy" id="1048753"/>
    <lineage>
        <taxon>Bacteria</taxon>
        <taxon>Bacillati</taxon>
        <taxon>Actinomycetota</taxon>
        <taxon>Actinomycetes</taxon>
        <taxon>Pseudonocardiales</taxon>
        <taxon>Pseudonocardiaceae</taxon>
        <taxon>Actinokineospora</taxon>
    </lineage>
</organism>
<sequence>MLTLHNPPTTPAPFADRYANLAEIDLGAARLLVLSGQVALDHDGAVVGPGDMTAQATAIFTAVEALLADRGAGFADVVNVRTYLTDLSLLAEYAAVRRRFFTGPPPTSTTVEVSRLFLPDALLEVEITAVV</sequence>
<dbReference type="EC" id="3.5.-.-" evidence="2"/>
<name>A0ABW2TJ50_9PSEU</name>
<dbReference type="Gene3D" id="3.30.1330.40">
    <property type="entry name" value="RutC-like"/>
    <property type="match status" value="1"/>
</dbReference>
<dbReference type="InterPro" id="IPR035959">
    <property type="entry name" value="RutC-like_sf"/>
</dbReference>